<dbReference type="EMBL" id="CYZL01000009">
    <property type="protein sequence ID" value="CUO17117.1"/>
    <property type="molecule type" value="Genomic_DNA"/>
</dbReference>
<evidence type="ECO:0008006" key="5">
    <source>
        <dbReference type="Google" id="ProtNLM"/>
    </source>
</evidence>
<evidence type="ECO:0000313" key="2">
    <source>
        <dbReference type="EMBL" id="CUO17117.1"/>
    </source>
</evidence>
<dbReference type="SUPFAM" id="SSF49265">
    <property type="entry name" value="Fibronectin type III"/>
    <property type="match status" value="1"/>
</dbReference>
<evidence type="ECO:0000313" key="4">
    <source>
        <dbReference type="Proteomes" id="UP000095679"/>
    </source>
</evidence>
<dbReference type="RefSeq" id="WP_022170708.1">
    <property type="nucleotide sequence ID" value="NZ_BLYK01000001.1"/>
</dbReference>
<protein>
    <recommendedName>
        <fullName evidence="5">Fibronectin type-III domain-containing protein</fullName>
    </recommendedName>
</protein>
<accession>A0A173T0U1</accession>
<reference evidence="3 4" key="1">
    <citation type="submission" date="2015-09" db="EMBL/GenBank/DDBJ databases">
        <authorList>
            <consortium name="Pathogen Informatics"/>
        </authorList>
    </citation>
    <scope>NUCLEOTIDE SEQUENCE [LARGE SCALE GENOMIC DNA]</scope>
    <source>
        <strain evidence="2 4">2789STDY5834835</strain>
        <strain evidence="1 3">2789STDY5834966</strain>
    </source>
</reference>
<gene>
    <name evidence="2" type="ORF">ERS852450_01301</name>
    <name evidence="1" type="ORF">ERS852578_01329</name>
</gene>
<sequence>MMKKKYIAWILIVSILFLGRGADAMAKTSLSKPLGVLANGVDGQVVLSWESVQRADGYEVFEKAEEENVFLKLRATKQCKLVFKNKKRGSVYQYKVRAYKIYKKNGEEKRIYSSFGAVARTTVAKNSTSTIKNFLTTALAPVGSTMYIWGGGWNKADTGAGTDGLRIGLNASWRKFCAKQKASYNYRKHRFAFGNGLDCSGFVGWSVYNINKTKNGKQGQGYVTKASKAASTYAKYGWGTYKKTIAVKDWKPGDIMSSPTHIYIVVGSCADGSVVLVHSSPAGVRLSGTPDKKGRTNSEAVKLAKKYMKKYYPSWYKRYPSCKKDKSYLTDYAQFRWRAGKGKMISDPDGYQKKNARQVLKDLYSDK</sequence>
<dbReference type="Gene3D" id="2.60.40.10">
    <property type="entry name" value="Immunoglobulins"/>
    <property type="match status" value="1"/>
</dbReference>
<dbReference type="Gene3D" id="3.90.1720.10">
    <property type="entry name" value="endopeptidase domain like (from Nostoc punctiforme)"/>
    <property type="match status" value="1"/>
</dbReference>
<dbReference type="EMBL" id="CYYC01000013">
    <property type="protein sequence ID" value="CUM95886.1"/>
    <property type="molecule type" value="Genomic_DNA"/>
</dbReference>
<proteinExistence type="predicted"/>
<dbReference type="AlphaFoldDB" id="A0A173T0U1"/>
<evidence type="ECO:0000313" key="1">
    <source>
        <dbReference type="EMBL" id="CUM95886.1"/>
    </source>
</evidence>
<dbReference type="OrthoDB" id="1734240at2"/>
<dbReference type="Proteomes" id="UP000095679">
    <property type="component" value="Unassembled WGS sequence"/>
</dbReference>
<dbReference type="InterPro" id="IPR013783">
    <property type="entry name" value="Ig-like_fold"/>
</dbReference>
<dbReference type="Proteomes" id="UP000095390">
    <property type="component" value="Unassembled WGS sequence"/>
</dbReference>
<organism evidence="1 3">
    <name type="scientific">Anaerobutyricum hallii</name>
    <dbReference type="NCBI Taxonomy" id="39488"/>
    <lineage>
        <taxon>Bacteria</taxon>
        <taxon>Bacillati</taxon>
        <taxon>Bacillota</taxon>
        <taxon>Clostridia</taxon>
        <taxon>Lachnospirales</taxon>
        <taxon>Lachnospiraceae</taxon>
        <taxon>Anaerobutyricum</taxon>
    </lineage>
</organism>
<evidence type="ECO:0000313" key="3">
    <source>
        <dbReference type="Proteomes" id="UP000095390"/>
    </source>
</evidence>
<dbReference type="InterPro" id="IPR036116">
    <property type="entry name" value="FN3_sf"/>
</dbReference>
<name>A0A173T0U1_9FIRM</name>